<proteinExistence type="predicted"/>
<dbReference type="Proteomes" id="UP001060085">
    <property type="component" value="Linkage Group LG05"/>
</dbReference>
<evidence type="ECO:0000313" key="1">
    <source>
        <dbReference type="EMBL" id="KAI5663759.1"/>
    </source>
</evidence>
<name>A0ACC0ASA5_CATRO</name>
<organism evidence="1 2">
    <name type="scientific">Catharanthus roseus</name>
    <name type="common">Madagascar periwinkle</name>
    <name type="synonym">Vinca rosea</name>
    <dbReference type="NCBI Taxonomy" id="4058"/>
    <lineage>
        <taxon>Eukaryota</taxon>
        <taxon>Viridiplantae</taxon>
        <taxon>Streptophyta</taxon>
        <taxon>Embryophyta</taxon>
        <taxon>Tracheophyta</taxon>
        <taxon>Spermatophyta</taxon>
        <taxon>Magnoliopsida</taxon>
        <taxon>eudicotyledons</taxon>
        <taxon>Gunneridae</taxon>
        <taxon>Pentapetalae</taxon>
        <taxon>asterids</taxon>
        <taxon>lamiids</taxon>
        <taxon>Gentianales</taxon>
        <taxon>Apocynaceae</taxon>
        <taxon>Rauvolfioideae</taxon>
        <taxon>Vinceae</taxon>
        <taxon>Catharanthinae</taxon>
        <taxon>Catharanthus</taxon>
    </lineage>
</organism>
<dbReference type="EMBL" id="CM044705">
    <property type="protein sequence ID" value="KAI5663759.1"/>
    <property type="molecule type" value="Genomic_DNA"/>
</dbReference>
<comment type="caution">
    <text evidence="1">The sequence shown here is derived from an EMBL/GenBank/DDBJ whole genome shotgun (WGS) entry which is preliminary data.</text>
</comment>
<reference evidence="2" key="1">
    <citation type="journal article" date="2023" name="Nat. Plants">
        <title>Single-cell RNA sequencing provides a high-resolution roadmap for understanding the multicellular compartmentation of specialized metabolism.</title>
        <authorList>
            <person name="Sun S."/>
            <person name="Shen X."/>
            <person name="Li Y."/>
            <person name="Li Y."/>
            <person name="Wang S."/>
            <person name="Li R."/>
            <person name="Zhang H."/>
            <person name="Shen G."/>
            <person name="Guo B."/>
            <person name="Wei J."/>
            <person name="Xu J."/>
            <person name="St-Pierre B."/>
            <person name="Chen S."/>
            <person name="Sun C."/>
        </authorList>
    </citation>
    <scope>NUCLEOTIDE SEQUENCE [LARGE SCALE GENOMIC DNA]</scope>
</reference>
<gene>
    <name evidence="1" type="ORF">M9H77_23082</name>
</gene>
<evidence type="ECO:0000313" key="2">
    <source>
        <dbReference type="Proteomes" id="UP001060085"/>
    </source>
</evidence>
<keyword evidence="2" id="KW-1185">Reference proteome</keyword>
<accession>A0ACC0ASA5</accession>
<sequence length="99" mass="11102">MIGEGRLEKKVDTICRFANLNGNSGTTVLGTPCNQAYQRAYQLNQTPCQSFGSWAHGPPKGSVDESCEEREQLFEQNWGNVLLLWKAVEYCVEVSVFVE</sequence>
<protein>
    <submittedName>
        <fullName evidence="1">Uncharacterized protein</fullName>
    </submittedName>
</protein>